<name>A0A1F5R9P5_9BACT</name>
<evidence type="ECO:0000256" key="1">
    <source>
        <dbReference type="PIRSR" id="PIRSR000390-1"/>
    </source>
</evidence>
<organism evidence="5 6">
    <name type="scientific">Candidatus Edwardsbacteria bacterium GWF2_54_11</name>
    <dbReference type="NCBI Taxonomy" id="1817851"/>
    <lineage>
        <taxon>Bacteria</taxon>
        <taxon>Candidatus Edwardsiibacteriota</taxon>
    </lineage>
</organism>
<dbReference type="AlphaFoldDB" id="A0A1F5R9P5"/>
<dbReference type="Proteomes" id="UP000177230">
    <property type="component" value="Unassembled WGS sequence"/>
</dbReference>
<gene>
    <name evidence="5" type="ORF">A2024_07790</name>
</gene>
<dbReference type="GO" id="GO:0000271">
    <property type="term" value="P:polysaccharide biosynthetic process"/>
    <property type="evidence" value="ECO:0007669"/>
    <property type="project" value="TreeGrafter"/>
</dbReference>
<feature type="active site" description="Proton acceptor" evidence="1">
    <location>
        <position position="194"/>
    </location>
</feature>
<dbReference type="PANTHER" id="PTHR30244">
    <property type="entry name" value="TRANSAMINASE"/>
    <property type="match status" value="1"/>
</dbReference>
<comment type="similarity">
    <text evidence="3">Belongs to the DegT/DnrJ/EryC1 family.</text>
</comment>
<feature type="compositionally biased region" description="Basic and acidic residues" evidence="4">
    <location>
        <begin position="1"/>
        <end position="14"/>
    </location>
</feature>
<dbReference type="GO" id="GO:0008483">
    <property type="term" value="F:transaminase activity"/>
    <property type="evidence" value="ECO:0007669"/>
    <property type="project" value="TreeGrafter"/>
</dbReference>
<accession>A0A1F5R9P5</accession>
<reference evidence="5 6" key="1">
    <citation type="journal article" date="2016" name="Nat. Commun.">
        <title>Thousands of microbial genomes shed light on interconnected biogeochemical processes in an aquifer system.</title>
        <authorList>
            <person name="Anantharaman K."/>
            <person name="Brown C.T."/>
            <person name="Hug L.A."/>
            <person name="Sharon I."/>
            <person name="Castelle C.J."/>
            <person name="Probst A.J."/>
            <person name="Thomas B.C."/>
            <person name="Singh A."/>
            <person name="Wilkins M.J."/>
            <person name="Karaoz U."/>
            <person name="Brodie E.L."/>
            <person name="Williams K.H."/>
            <person name="Hubbard S.S."/>
            <person name="Banfield J.F."/>
        </authorList>
    </citation>
    <scope>NUCLEOTIDE SEQUENCE [LARGE SCALE GENOMIC DNA]</scope>
</reference>
<dbReference type="Gene3D" id="3.90.1150.10">
    <property type="entry name" value="Aspartate Aminotransferase, domain 1"/>
    <property type="match status" value="1"/>
</dbReference>
<dbReference type="InterPro" id="IPR015422">
    <property type="entry name" value="PyrdxlP-dep_Trfase_small"/>
</dbReference>
<feature type="region of interest" description="Disordered" evidence="4">
    <location>
        <begin position="1"/>
        <end position="23"/>
    </location>
</feature>
<dbReference type="InterPro" id="IPR015421">
    <property type="entry name" value="PyrdxlP-dep_Trfase_major"/>
</dbReference>
<dbReference type="EMBL" id="MFFM01000037">
    <property type="protein sequence ID" value="OGF11159.1"/>
    <property type="molecule type" value="Genomic_DNA"/>
</dbReference>
<dbReference type="Gene3D" id="3.40.640.10">
    <property type="entry name" value="Type I PLP-dependent aspartate aminotransferase-like (Major domain)"/>
    <property type="match status" value="1"/>
</dbReference>
<evidence type="ECO:0000256" key="4">
    <source>
        <dbReference type="SAM" id="MobiDB-lite"/>
    </source>
</evidence>
<comment type="caution">
    <text evidence="5">The sequence shown here is derived from an EMBL/GenBank/DDBJ whole genome shotgun (WGS) entry which is preliminary data.</text>
</comment>
<protein>
    <submittedName>
        <fullName evidence="5">UDP-4-amino-4, 6-dideoxy-N-acetyl-beta-L-altrosamine transaminase</fullName>
    </submittedName>
</protein>
<dbReference type="CDD" id="cd00616">
    <property type="entry name" value="AHBA_syn"/>
    <property type="match status" value="1"/>
</dbReference>
<evidence type="ECO:0000313" key="6">
    <source>
        <dbReference type="Proteomes" id="UP000177230"/>
    </source>
</evidence>
<evidence type="ECO:0000256" key="2">
    <source>
        <dbReference type="PIRSR" id="PIRSR000390-2"/>
    </source>
</evidence>
<dbReference type="InterPro" id="IPR015424">
    <property type="entry name" value="PyrdxlP-dep_Trfase"/>
</dbReference>
<dbReference type="GO" id="GO:0030170">
    <property type="term" value="F:pyridoxal phosphate binding"/>
    <property type="evidence" value="ECO:0007669"/>
    <property type="project" value="TreeGrafter"/>
</dbReference>
<sequence length="396" mass="43926">MQDERYSNRPRRETMLPFSPPDIGQEEIDEVVDSLRSGWITTGPKTARFEQELGGYLGCDNVIALNSATAGLFLCLKTLGIGPGDEVITTPYTFAATVNVILHVGALPVLADVRREDFNLDPVRIEQAVTPRTRAVIPVHFAGRSCDMDAIGAIAQKHDLAVIEDAAHAIGAEYRGRKIGSISPFTVFSFHAVKNLTTGEGGAVTTGDGGMADRLRAMALHGMNKDAWKRFAPGGKWQYDIVAPGYKYNMMDLQAALGIHQLRKLEGNLVKRKNIVDRYRNGLSGIPQIVLPGDPVDGRHCWHLFPLLIDFDKLKIGRDRFIELLLQENISSNVHYLPVHLFSYYREHLGFKPGDLPVAEDLSAREVTLPLYTRLTPDDVDDVVCAVRKIIFNNIK</sequence>
<dbReference type="InterPro" id="IPR000653">
    <property type="entry name" value="DegT/StrS_aminotransferase"/>
</dbReference>
<dbReference type="SUPFAM" id="SSF53383">
    <property type="entry name" value="PLP-dependent transferases"/>
    <property type="match status" value="1"/>
</dbReference>
<evidence type="ECO:0000256" key="3">
    <source>
        <dbReference type="RuleBase" id="RU004508"/>
    </source>
</evidence>
<proteinExistence type="inferred from homology"/>
<evidence type="ECO:0000313" key="5">
    <source>
        <dbReference type="EMBL" id="OGF11159.1"/>
    </source>
</evidence>
<keyword evidence="2 3" id="KW-0663">Pyridoxal phosphate</keyword>
<dbReference type="PIRSF" id="PIRSF000390">
    <property type="entry name" value="PLP_StrS"/>
    <property type="match status" value="1"/>
</dbReference>
<dbReference type="Pfam" id="PF01041">
    <property type="entry name" value="DegT_DnrJ_EryC1"/>
    <property type="match status" value="1"/>
</dbReference>
<feature type="modified residue" description="N6-(pyridoxal phosphate)lysine" evidence="2">
    <location>
        <position position="194"/>
    </location>
</feature>
<dbReference type="PANTHER" id="PTHR30244:SF34">
    <property type="entry name" value="DTDP-4-AMINO-4,6-DIDEOXYGALACTOSE TRANSAMINASE"/>
    <property type="match status" value="1"/>
</dbReference>